<sequence>MACNREVKKAGVHASMRGCFDEDEAFRGVDAGMGWREVVRLLFAGKLTCRQQNMSTRMIGERKLLRIFPARKTFAFSFSAYAFQTSASVRNASV</sequence>
<dbReference type="AlphaFoldDB" id="A0A7G8Q1N3"/>
<evidence type="ECO:0000313" key="2">
    <source>
        <dbReference type="Proteomes" id="UP000515873"/>
    </source>
</evidence>
<proteinExistence type="predicted"/>
<organism evidence="1 2">
    <name type="scientific">Dyella telluris</name>
    <dbReference type="NCBI Taxonomy" id="2763498"/>
    <lineage>
        <taxon>Bacteria</taxon>
        <taxon>Pseudomonadati</taxon>
        <taxon>Pseudomonadota</taxon>
        <taxon>Gammaproteobacteria</taxon>
        <taxon>Lysobacterales</taxon>
        <taxon>Rhodanobacteraceae</taxon>
        <taxon>Dyella</taxon>
    </lineage>
</organism>
<dbReference type="RefSeq" id="WP_187056163.1">
    <property type="nucleotide sequence ID" value="NZ_CP060412.1"/>
</dbReference>
<reference evidence="1 2" key="1">
    <citation type="submission" date="2020-08" db="EMBL/GenBank/DDBJ databases">
        <title>Dyella sp. G9 isolated from forest soil.</title>
        <authorList>
            <person name="Fu J."/>
            <person name="Qiu L."/>
        </authorList>
    </citation>
    <scope>NUCLEOTIDE SEQUENCE [LARGE SCALE GENOMIC DNA]</scope>
    <source>
        <strain evidence="1 2">G9</strain>
    </source>
</reference>
<dbReference type="KEGG" id="dtl:H8F01_16590"/>
<keyword evidence="2" id="KW-1185">Reference proteome</keyword>
<gene>
    <name evidence="1" type="ORF">H8F01_16590</name>
</gene>
<dbReference type="EMBL" id="CP060412">
    <property type="protein sequence ID" value="QNK00691.1"/>
    <property type="molecule type" value="Genomic_DNA"/>
</dbReference>
<name>A0A7G8Q1N3_9GAMM</name>
<dbReference type="Proteomes" id="UP000515873">
    <property type="component" value="Chromosome"/>
</dbReference>
<evidence type="ECO:0000313" key="1">
    <source>
        <dbReference type="EMBL" id="QNK00691.1"/>
    </source>
</evidence>
<accession>A0A7G8Q1N3</accession>
<protein>
    <submittedName>
        <fullName evidence="1">Uncharacterized protein</fullName>
    </submittedName>
</protein>